<reference evidence="4 5" key="1">
    <citation type="journal article" date="2019" name="Sci. Rep.">
        <title>A high-quality genome of Eragrostis curvula grass provides insights into Poaceae evolution and supports new strategies to enhance forage quality.</title>
        <authorList>
            <person name="Carballo J."/>
            <person name="Santos B.A.C.M."/>
            <person name="Zappacosta D."/>
            <person name="Garbus I."/>
            <person name="Selva J.P."/>
            <person name="Gallo C.A."/>
            <person name="Diaz A."/>
            <person name="Albertini E."/>
            <person name="Caccamo M."/>
            <person name="Echenique V."/>
        </authorList>
    </citation>
    <scope>NUCLEOTIDE SEQUENCE [LARGE SCALE GENOMIC DNA]</scope>
    <source>
        <strain evidence="5">cv. Victoria</strain>
        <tissue evidence="4">Leaf</tissue>
    </source>
</reference>
<accession>A0A5J9SXV1</accession>
<keyword evidence="5" id="KW-1185">Reference proteome</keyword>
<evidence type="ECO:0000256" key="2">
    <source>
        <dbReference type="SAM" id="MobiDB-lite"/>
    </source>
</evidence>
<comment type="caution">
    <text evidence="4">The sequence shown here is derived from an EMBL/GenBank/DDBJ whole genome shotgun (WGS) entry which is preliminary data.</text>
</comment>
<organism evidence="4 5">
    <name type="scientific">Eragrostis curvula</name>
    <name type="common">weeping love grass</name>
    <dbReference type="NCBI Taxonomy" id="38414"/>
    <lineage>
        <taxon>Eukaryota</taxon>
        <taxon>Viridiplantae</taxon>
        <taxon>Streptophyta</taxon>
        <taxon>Embryophyta</taxon>
        <taxon>Tracheophyta</taxon>
        <taxon>Spermatophyta</taxon>
        <taxon>Magnoliopsida</taxon>
        <taxon>Liliopsida</taxon>
        <taxon>Poales</taxon>
        <taxon>Poaceae</taxon>
        <taxon>PACMAD clade</taxon>
        <taxon>Chloridoideae</taxon>
        <taxon>Eragrostideae</taxon>
        <taxon>Eragrostidinae</taxon>
        <taxon>Eragrostis</taxon>
    </lineage>
</organism>
<dbReference type="OrthoDB" id="693653at2759"/>
<feature type="region of interest" description="Disordered" evidence="2">
    <location>
        <begin position="69"/>
        <end position="133"/>
    </location>
</feature>
<evidence type="ECO:0000313" key="5">
    <source>
        <dbReference type="Proteomes" id="UP000324897"/>
    </source>
</evidence>
<feature type="domain" description="No apical meristem-associated C-terminal" evidence="3">
    <location>
        <begin position="74"/>
        <end position="208"/>
    </location>
</feature>
<dbReference type="Pfam" id="PF14303">
    <property type="entry name" value="NAM-associated"/>
    <property type="match status" value="1"/>
</dbReference>
<dbReference type="Gramene" id="TVU03859">
    <property type="protein sequence ID" value="TVU03859"/>
    <property type="gene ID" value="EJB05_50572"/>
</dbReference>
<gene>
    <name evidence="4" type="ORF">EJB05_50572</name>
</gene>
<evidence type="ECO:0000313" key="4">
    <source>
        <dbReference type="EMBL" id="TVU03859.1"/>
    </source>
</evidence>
<feature type="non-terminal residue" evidence="4">
    <location>
        <position position="1"/>
    </location>
</feature>
<name>A0A5J9SXV1_9POAL</name>
<feature type="coiled-coil region" evidence="1">
    <location>
        <begin position="137"/>
        <end position="169"/>
    </location>
</feature>
<keyword evidence="1" id="KW-0175">Coiled coil</keyword>
<sequence>RIFISSRLSPPRPPRRPRLDPHPISPPPPGSRRQEDLRPPFYADERTSAPKLATAGTLSAESAMAGSFTQVMSEDTDVDSLRTRTRKSSTLHESVGEEHMDGSAKSGTPDSPQPPTKKRATGRKQAKEKSKDVVGPFKEALQELVAFKKKELELEKERWRWTKEIEERRISIMKRRLQWEKEKEIMFCDVSKLEPDARTRVLAMRAQIAASAVAALNGANGGGGGGFGCHFGVGSGSFGSGDNFSQI</sequence>
<evidence type="ECO:0000256" key="1">
    <source>
        <dbReference type="SAM" id="Coils"/>
    </source>
</evidence>
<evidence type="ECO:0000259" key="3">
    <source>
        <dbReference type="Pfam" id="PF14303"/>
    </source>
</evidence>
<protein>
    <recommendedName>
        <fullName evidence="3">No apical meristem-associated C-terminal domain-containing protein</fullName>
    </recommendedName>
</protein>
<feature type="compositionally biased region" description="Basic and acidic residues" evidence="2">
    <location>
        <begin position="32"/>
        <end position="48"/>
    </location>
</feature>
<dbReference type="EMBL" id="RWGY01000136">
    <property type="protein sequence ID" value="TVU03859.1"/>
    <property type="molecule type" value="Genomic_DNA"/>
</dbReference>
<feature type="region of interest" description="Disordered" evidence="2">
    <location>
        <begin position="1"/>
        <end position="52"/>
    </location>
</feature>
<dbReference type="Proteomes" id="UP000324897">
    <property type="component" value="Unassembled WGS sequence"/>
</dbReference>
<dbReference type="InterPro" id="IPR029466">
    <property type="entry name" value="NAM-associated_C"/>
</dbReference>
<proteinExistence type="predicted"/>
<dbReference type="AlphaFoldDB" id="A0A5J9SXV1"/>